<protein>
    <submittedName>
        <fullName evidence="1">Uncharacterized protein</fullName>
    </submittedName>
</protein>
<reference evidence="1 2" key="1">
    <citation type="journal article" date="2015" name="Genome Announc.">
        <title>Expanding the biotechnology potential of lactobacilli through comparative genomics of 213 strains and associated genera.</title>
        <authorList>
            <person name="Sun Z."/>
            <person name="Harris H.M."/>
            <person name="McCann A."/>
            <person name="Guo C."/>
            <person name="Argimon S."/>
            <person name="Zhang W."/>
            <person name="Yang X."/>
            <person name="Jeffery I.B."/>
            <person name="Cooney J.C."/>
            <person name="Kagawa T.F."/>
            <person name="Liu W."/>
            <person name="Song Y."/>
            <person name="Salvetti E."/>
            <person name="Wrobel A."/>
            <person name="Rasinkangas P."/>
            <person name="Parkhill J."/>
            <person name="Rea M.C."/>
            <person name="O'Sullivan O."/>
            <person name="Ritari J."/>
            <person name="Douillard F.P."/>
            <person name="Paul Ross R."/>
            <person name="Yang R."/>
            <person name="Briner A.E."/>
            <person name="Felis G.E."/>
            <person name="de Vos W.M."/>
            <person name="Barrangou R."/>
            <person name="Klaenhammer T.R."/>
            <person name="Caufield P.W."/>
            <person name="Cui Y."/>
            <person name="Zhang H."/>
            <person name="O'Toole P.W."/>
        </authorList>
    </citation>
    <scope>NUCLEOTIDE SEQUENCE [LARGE SCALE GENOMIC DNA]</scope>
    <source>
        <strain evidence="1 2">DSM 20444</strain>
    </source>
</reference>
<dbReference type="PATRIC" id="fig|1046596.6.peg.388"/>
<evidence type="ECO:0000313" key="1">
    <source>
        <dbReference type="EMBL" id="KRN04939.1"/>
    </source>
</evidence>
<dbReference type="AlphaFoldDB" id="J1F3Z1"/>
<dbReference type="RefSeq" id="WP_003688690.1">
    <property type="nucleotide sequence ID" value="NZ_AKKT01000065.1"/>
</dbReference>
<gene>
    <name evidence="1" type="ORF">FD00_GL000375</name>
</gene>
<accession>J1F3Z1</accession>
<comment type="caution">
    <text evidence="1">The sequence shown here is derived from an EMBL/GenBank/DDBJ whole genome shotgun (WGS) entry which is preliminary data.</text>
</comment>
<dbReference type="OrthoDB" id="10005237at2"/>
<name>J1F3Z1_9LACO</name>
<organism evidence="1 2">
    <name type="scientific">Liquorilactobacillus mali KCTC 3596 = DSM 20444</name>
    <dbReference type="NCBI Taxonomy" id="1046596"/>
    <lineage>
        <taxon>Bacteria</taxon>
        <taxon>Bacillati</taxon>
        <taxon>Bacillota</taxon>
        <taxon>Bacilli</taxon>
        <taxon>Lactobacillales</taxon>
        <taxon>Lactobacillaceae</taxon>
        <taxon>Liquorilactobacillus</taxon>
    </lineage>
</organism>
<dbReference type="GeneID" id="98317463"/>
<dbReference type="Proteomes" id="UP000050898">
    <property type="component" value="Unassembled WGS sequence"/>
</dbReference>
<keyword evidence="2" id="KW-1185">Reference proteome</keyword>
<sequence>MINIKNVRKILYLGAVTLASVIAFPVFYPVDKISADTNDTTTQTLTRANTTPSLHIVSFMQEPVSGGSSKGKWEYMYTYGPYAFFKNTATGNWKTVQIISTTKYTISVIVNGYEQTFKRYLKGEYAAG</sequence>
<proteinExistence type="predicted"/>
<dbReference type="EMBL" id="AYYH01000121">
    <property type="protein sequence ID" value="KRN04939.1"/>
    <property type="molecule type" value="Genomic_DNA"/>
</dbReference>
<evidence type="ECO:0000313" key="2">
    <source>
        <dbReference type="Proteomes" id="UP000050898"/>
    </source>
</evidence>